<evidence type="ECO:0000313" key="9">
    <source>
        <dbReference type="EMBL" id="PHN03639.1"/>
    </source>
</evidence>
<gene>
    <name evidence="9" type="ORF">CRP01_25615</name>
</gene>
<evidence type="ECO:0000256" key="4">
    <source>
        <dbReference type="ARBA" id="ARBA00022989"/>
    </source>
</evidence>
<dbReference type="GO" id="GO:0022857">
    <property type="term" value="F:transmembrane transporter activity"/>
    <property type="evidence" value="ECO:0007669"/>
    <property type="project" value="TreeGrafter"/>
</dbReference>
<keyword evidence="5 6" id="KW-0472">Membrane</keyword>
<protein>
    <submittedName>
        <fullName evidence="9">ABC transporter permease</fullName>
    </submittedName>
</protein>
<comment type="caution">
    <text evidence="9">The sequence shown here is derived from an EMBL/GenBank/DDBJ whole genome shotgun (WGS) entry which is preliminary data.</text>
</comment>
<dbReference type="GO" id="GO:0005886">
    <property type="term" value="C:plasma membrane"/>
    <property type="evidence" value="ECO:0007669"/>
    <property type="project" value="UniProtKB-SubCell"/>
</dbReference>
<name>A0A2D0N650_FLAN2</name>
<feature type="transmembrane region" description="Helical" evidence="6">
    <location>
        <begin position="339"/>
        <end position="357"/>
    </location>
</feature>
<dbReference type="PANTHER" id="PTHR30572:SF18">
    <property type="entry name" value="ABC-TYPE MACROLIDE FAMILY EXPORT SYSTEM PERMEASE COMPONENT 2"/>
    <property type="match status" value="1"/>
</dbReference>
<feature type="transmembrane region" description="Helical" evidence="6">
    <location>
        <begin position="378"/>
        <end position="401"/>
    </location>
</feature>
<dbReference type="OrthoDB" id="8740261at2"/>
<sequence>MFYSYLKVALRNISKQKFYSAINILGLAIGLAICLLIMLFVKDELSYDKHHTKADRIYRTLMVWGNQNGQGQRHPINPYRLQPALKTDFPELEQVVRFVASPGSLVSYNEIDFQEDQMFLADAEIFEVFDYELIRGDEQTALKEPFTAVLSESIAEKYFGQENPIGKSLIVDDQHNVQVTGIFKDPPTNTHLSANIFISMETGKSVFNQLVLNNWGEGSSYTYLLLPEGMTAEHIEARFPEFIEKNMGEGSSEGVGIELQKMTDIHLHSNLPGEIQANSDIRYIYISSAIAIFIILLASINYMNLATARSIKRALEIGVRKTLGAPRSALIGQFLSESVLIAFFGLVVGFVLALIALPAFNGFMEKSLTLNPLVNPEVLLLFLGITLLVGVISGSYPAFYLSSFQAIGVFRENFTQGVSGLLRRFLVIFQFAISVILIFATVVVFKQWDFLKSKDLGMNQENLIMVPIPDLDQYEALKTQLKANPDILEVGASNKQLTGRLSSNLGFKAEQYEPDPNGRNSIKIVTTDHDFLRTLEVDFAEGRNFSREFVSDDTSAFVLNQAAVDLIGWEDPVGKWFETSEFNAGSWVPRTGKVIGVIRDYNHESLYNDVQPVAYYVSKTWLNWMTLRLSGNNIRETLADVKAKWVQFAPEELYDFSFLDDRIDDMYRTEERFFNIFTFFTLLAIFIAGMGILGLSAFMAEQRTKEIGIRRVFGATTGNLVLLLTREFSKLLLIGFVISAPIAYWLLEGWLQDFTYRIQIGWLPFAVAALVAIFMTFLTSGFQSLRAAMGSPVEALKYE</sequence>
<evidence type="ECO:0000256" key="6">
    <source>
        <dbReference type="SAM" id="Phobius"/>
    </source>
</evidence>
<feature type="domain" description="MacB-like periplasmic core" evidence="8">
    <location>
        <begin position="20"/>
        <end position="239"/>
    </location>
</feature>
<keyword evidence="10" id="KW-1185">Reference proteome</keyword>
<feature type="transmembrane region" description="Helical" evidence="6">
    <location>
        <begin position="673"/>
        <end position="695"/>
    </location>
</feature>
<dbReference type="Pfam" id="PF12704">
    <property type="entry name" value="MacB_PCD"/>
    <property type="match status" value="1"/>
</dbReference>
<comment type="subcellular location">
    <subcellularLocation>
        <location evidence="1">Cell membrane</location>
        <topology evidence="1">Multi-pass membrane protein</topology>
    </subcellularLocation>
</comment>
<organism evidence="9 10">
    <name type="scientific">Flavilitoribacter nigricans (strain ATCC 23147 / DSM 23189 / NBRC 102662 / NCIMB 1420 / SS-2)</name>
    <name type="common">Lewinella nigricans</name>
    <dbReference type="NCBI Taxonomy" id="1122177"/>
    <lineage>
        <taxon>Bacteria</taxon>
        <taxon>Pseudomonadati</taxon>
        <taxon>Bacteroidota</taxon>
        <taxon>Saprospiria</taxon>
        <taxon>Saprospirales</taxon>
        <taxon>Lewinellaceae</taxon>
        <taxon>Flavilitoribacter</taxon>
    </lineage>
</organism>
<accession>A0A2D0N650</accession>
<evidence type="ECO:0000256" key="1">
    <source>
        <dbReference type="ARBA" id="ARBA00004651"/>
    </source>
</evidence>
<evidence type="ECO:0000259" key="8">
    <source>
        <dbReference type="Pfam" id="PF12704"/>
    </source>
</evidence>
<evidence type="ECO:0000256" key="5">
    <source>
        <dbReference type="ARBA" id="ARBA00023136"/>
    </source>
</evidence>
<reference evidence="9 10" key="1">
    <citation type="submission" date="2017-10" db="EMBL/GenBank/DDBJ databases">
        <title>The draft genome sequence of Lewinella nigricans NBRC 102662.</title>
        <authorList>
            <person name="Wang K."/>
        </authorList>
    </citation>
    <scope>NUCLEOTIDE SEQUENCE [LARGE SCALE GENOMIC DNA]</scope>
    <source>
        <strain evidence="9 10">NBRC 102662</strain>
    </source>
</reference>
<keyword evidence="4 6" id="KW-1133">Transmembrane helix</keyword>
<keyword evidence="3 6" id="KW-0812">Transmembrane</keyword>
<feature type="transmembrane region" description="Helical" evidence="6">
    <location>
        <begin position="759"/>
        <end position="779"/>
    </location>
</feature>
<evidence type="ECO:0000259" key="7">
    <source>
        <dbReference type="Pfam" id="PF02687"/>
    </source>
</evidence>
<feature type="transmembrane region" description="Helical" evidence="6">
    <location>
        <begin position="421"/>
        <end position="445"/>
    </location>
</feature>
<evidence type="ECO:0000256" key="3">
    <source>
        <dbReference type="ARBA" id="ARBA00022692"/>
    </source>
</evidence>
<feature type="domain" description="ABC3 transporter permease C-terminal" evidence="7">
    <location>
        <begin position="289"/>
        <end position="403"/>
    </location>
</feature>
<dbReference type="EMBL" id="PDUD01000030">
    <property type="protein sequence ID" value="PHN03639.1"/>
    <property type="molecule type" value="Genomic_DNA"/>
</dbReference>
<dbReference type="InterPro" id="IPR050250">
    <property type="entry name" value="Macrolide_Exporter_MacB"/>
</dbReference>
<feature type="transmembrane region" description="Helical" evidence="6">
    <location>
        <begin position="20"/>
        <end position="41"/>
    </location>
</feature>
<evidence type="ECO:0000256" key="2">
    <source>
        <dbReference type="ARBA" id="ARBA00022475"/>
    </source>
</evidence>
<feature type="domain" description="ABC3 transporter permease C-terminal" evidence="7">
    <location>
        <begin position="679"/>
        <end position="788"/>
    </location>
</feature>
<proteinExistence type="predicted"/>
<keyword evidence="2" id="KW-1003">Cell membrane</keyword>
<dbReference type="InterPro" id="IPR003838">
    <property type="entry name" value="ABC3_permease_C"/>
</dbReference>
<dbReference type="Pfam" id="PF02687">
    <property type="entry name" value="FtsX"/>
    <property type="match status" value="2"/>
</dbReference>
<feature type="transmembrane region" description="Helical" evidence="6">
    <location>
        <begin position="731"/>
        <end position="747"/>
    </location>
</feature>
<dbReference type="Proteomes" id="UP000223913">
    <property type="component" value="Unassembled WGS sequence"/>
</dbReference>
<dbReference type="InterPro" id="IPR025857">
    <property type="entry name" value="MacB_PCD"/>
</dbReference>
<dbReference type="PANTHER" id="PTHR30572">
    <property type="entry name" value="MEMBRANE COMPONENT OF TRANSPORTER-RELATED"/>
    <property type="match status" value="1"/>
</dbReference>
<dbReference type="RefSeq" id="WP_099152966.1">
    <property type="nucleotide sequence ID" value="NZ_PDUD01000030.1"/>
</dbReference>
<feature type="transmembrane region" description="Helical" evidence="6">
    <location>
        <begin position="283"/>
        <end position="303"/>
    </location>
</feature>
<evidence type="ECO:0000313" key="10">
    <source>
        <dbReference type="Proteomes" id="UP000223913"/>
    </source>
</evidence>
<dbReference type="AlphaFoldDB" id="A0A2D0N650"/>